<gene>
    <name evidence="14" type="ORF">PHMEG_00029398</name>
</gene>
<dbReference type="Proteomes" id="UP000198211">
    <property type="component" value="Unassembled WGS sequence"/>
</dbReference>
<feature type="compositionally biased region" description="Basic residues" evidence="11">
    <location>
        <begin position="487"/>
        <end position="496"/>
    </location>
</feature>
<keyword evidence="15" id="KW-1185">Reference proteome</keyword>
<keyword evidence="8" id="KW-0239">DNA-directed DNA polymerase</keyword>
<evidence type="ECO:0000256" key="6">
    <source>
        <dbReference type="ARBA" id="ARBA00022908"/>
    </source>
</evidence>
<evidence type="ECO:0000256" key="9">
    <source>
        <dbReference type="ARBA" id="ARBA00023125"/>
    </source>
</evidence>
<keyword evidence="2" id="KW-0479">Metal-binding</keyword>
<evidence type="ECO:0000256" key="4">
    <source>
        <dbReference type="ARBA" id="ARBA00022801"/>
    </source>
</evidence>
<dbReference type="FunFam" id="3.30.420.10:FF:000032">
    <property type="entry name" value="Retrovirus-related Pol polyprotein from transposon 297-like Protein"/>
    <property type="match status" value="1"/>
</dbReference>
<keyword evidence="1" id="KW-0645">Protease</keyword>
<dbReference type="AlphaFoldDB" id="A0A225V5A6"/>
<evidence type="ECO:0000256" key="7">
    <source>
        <dbReference type="ARBA" id="ARBA00022918"/>
    </source>
</evidence>
<dbReference type="PANTHER" id="PTHR37984">
    <property type="entry name" value="PROTEIN CBG26694"/>
    <property type="match status" value="1"/>
</dbReference>
<dbReference type="SMART" id="SM00298">
    <property type="entry name" value="CHROMO"/>
    <property type="match status" value="1"/>
</dbReference>
<evidence type="ECO:0000256" key="3">
    <source>
        <dbReference type="ARBA" id="ARBA00022750"/>
    </source>
</evidence>
<evidence type="ECO:0000313" key="14">
    <source>
        <dbReference type="EMBL" id="OWY99579.1"/>
    </source>
</evidence>
<dbReference type="GO" id="GO:0003964">
    <property type="term" value="F:RNA-directed DNA polymerase activity"/>
    <property type="evidence" value="ECO:0007669"/>
    <property type="project" value="UniProtKB-KW"/>
</dbReference>
<dbReference type="InterPro" id="IPR001584">
    <property type="entry name" value="Integrase_cat-core"/>
</dbReference>
<dbReference type="EMBL" id="NBNE01008349">
    <property type="protein sequence ID" value="OWY99579.1"/>
    <property type="molecule type" value="Genomic_DNA"/>
</dbReference>
<keyword evidence="8" id="KW-0808">Transferase</keyword>
<keyword evidence="9" id="KW-0238">DNA-binding</keyword>
<name>A0A225V5A6_9STRA</name>
<evidence type="ECO:0000256" key="8">
    <source>
        <dbReference type="ARBA" id="ARBA00022932"/>
    </source>
</evidence>
<dbReference type="SUPFAM" id="SSF54160">
    <property type="entry name" value="Chromo domain-like"/>
    <property type="match status" value="1"/>
</dbReference>
<accession>A0A225V5A6</accession>
<evidence type="ECO:0000256" key="1">
    <source>
        <dbReference type="ARBA" id="ARBA00022670"/>
    </source>
</evidence>
<feature type="domain" description="Integrase catalytic" evidence="13">
    <location>
        <begin position="125"/>
        <end position="288"/>
    </location>
</feature>
<dbReference type="PANTHER" id="PTHR37984:SF5">
    <property type="entry name" value="PROTEIN NYNRIN-LIKE"/>
    <property type="match status" value="1"/>
</dbReference>
<proteinExistence type="predicted"/>
<evidence type="ECO:0000313" key="15">
    <source>
        <dbReference type="Proteomes" id="UP000198211"/>
    </source>
</evidence>
<dbReference type="GO" id="GO:0004190">
    <property type="term" value="F:aspartic-type endopeptidase activity"/>
    <property type="evidence" value="ECO:0007669"/>
    <property type="project" value="UniProtKB-KW"/>
</dbReference>
<evidence type="ECO:0000259" key="12">
    <source>
        <dbReference type="PROSITE" id="PS50013"/>
    </source>
</evidence>
<dbReference type="Gene3D" id="3.30.420.10">
    <property type="entry name" value="Ribonuclease H-like superfamily/Ribonuclease H"/>
    <property type="match status" value="1"/>
</dbReference>
<feature type="non-terminal residue" evidence="14">
    <location>
        <position position="1"/>
    </location>
</feature>
<keyword evidence="7" id="KW-0695">RNA-directed DNA polymerase</keyword>
<keyword evidence="3" id="KW-0064">Aspartyl protease</keyword>
<dbReference type="InterPro" id="IPR041588">
    <property type="entry name" value="Integrase_H2C2"/>
</dbReference>
<feature type="region of interest" description="Disordered" evidence="11">
    <location>
        <begin position="484"/>
        <end position="515"/>
    </location>
</feature>
<evidence type="ECO:0000259" key="13">
    <source>
        <dbReference type="PROSITE" id="PS50994"/>
    </source>
</evidence>
<protein>
    <submittedName>
        <fullName evidence="14">Gag-pol</fullName>
    </submittedName>
</protein>
<dbReference type="OrthoDB" id="109163at2759"/>
<dbReference type="InterPro" id="IPR036397">
    <property type="entry name" value="RNaseH_sf"/>
</dbReference>
<dbReference type="InterPro" id="IPR050951">
    <property type="entry name" value="Retrovirus_Pol_polyprotein"/>
</dbReference>
<organism evidence="14 15">
    <name type="scientific">Phytophthora megakarya</name>
    <dbReference type="NCBI Taxonomy" id="4795"/>
    <lineage>
        <taxon>Eukaryota</taxon>
        <taxon>Sar</taxon>
        <taxon>Stramenopiles</taxon>
        <taxon>Oomycota</taxon>
        <taxon>Peronosporomycetes</taxon>
        <taxon>Peronosporales</taxon>
        <taxon>Peronosporaceae</taxon>
        <taxon>Phytophthora</taxon>
    </lineage>
</organism>
<keyword evidence="10" id="KW-0233">DNA recombination</keyword>
<dbReference type="GO" id="GO:0046872">
    <property type="term" value="F:metal ion binding"/>
    <property type="evidence" value="ECO:0007669"/>
    <property type="project" value="UniProtKB-KW"/>
</dbReference>
<comment type="caution">
    <text evidence="14">The sequence shown here is derived from an EMBL/GenBank/DDBJ whole genome shotgun (WGS) entry which is preliminary data.</text>
</comment>
<feature type="domain" description="Chromo" evidence="12">
    <location>
        <begin position="437"/>
        <end position="494"/>
    </location>
</feature>
<evidence type="ECO:0000256" key="11">
    <source>
        <dbReference type="SAM" id="MobiDB-lite"/>
    </source>
</evidence>
<dbReference type="InterPro" id="IPR023780">
    <property type="entry name" value="Chromo_domain"/>
</dbReference>
<dbReference type="PROSITE" id="PS50013">
    <property type="entry name" value="CHROMO_2"/>
    <property type="match status" value="1"/>
</dbReference>
<keyword evidence="4" id="KW-0378">Hydrolase</keyword>
<dbReference type="Pfam" id="PF00385">
    <property type="entry name" value="Chromo"/>
    <property type="match status" value="1"/>
</dbReference>
<evidence type="ECO:0000256" key="5">
    <source>
        <dbReference type="ARBA" id="ARBA00022842"/>
    </source>
</evidence>
<dbReference type="SUPFAM" id="SSF53098">
    <property type="entry name" value="Ribonuclease H-like"/>
    <property type="match status" value="1"/>
</dbReference>
<keyword evidence="6" id="KW-0229">DNA integration</keyword>
<dbReference type="PROSITE" id="PS50994">
    <property type="entry name" value="INTEGRASE"/>
    <property type="match status" value="1"/>
</dbReference>
<dbReference type="InterPro" id="IPR056924">
    <property type="entry name" value="SH3_Tf2-1"/>
</dbReference>
<dbReference type="GO" id="GO:0015074">
    <property type="term" value="P:DNA integration"/>
    <property type="evidence" value="ECO:0007669"/>
    <property type="project" value="UniProtKB-KW"/>
</dbReference>
<dbReference type="GO" id="GO:0003677">
    <property type="term" value="F:DNA binding"/>
    <property type="evidence" value="ECO:0007669"/>
    <property type="project" value="UniProtKB-KW"/>
</dbReference>
<keyword evidence="5" id="KW-0460">Magnesium</keyword>
<dbReference type="Pfam" id="PF24626">
    <property type="entry name" value="SH3_Tf2-1"/>
    <property type="match status" value="1"/>
</dbReference>
<dbReference type="Gene3D" id="2.40.50.40">
    <property type="match status" value="1"/>
</dbReference>
<dbReference type="CDD" id="cd00024">
    <property type="entry name" value="CD_CSD"/>
    <property type="match status" value="1"/>
</dbReference>
<evidence type="ECO:0000256" key="2">
    <source>
        <dbReference type="ARBA" id="ARBA00022723"/>
    </source>
</evidence>
<dbReference type="GO" id="GO:0006310">
    <property type="term" value="P:DNA recombination"/>
    <property type="evidence" value="ECO:0007669"/>
    <property type="project" value="UniProtKB-KW"/>
</dbReference>
<keyword evidence="8" id="KW-0548">Nucleotidyltransferase</keyword>
<dbReference type="InterPro" id="IPR016197">
    <property type="entry name" value="Chromo-like_dom_sf"/>
</dbReference>
<dbReference type="InterPro" id="IPR012337">
    <property type="entry name" value="RNaseH-like_sf"/>
</dbReference>
<dbReference type="GO" id="GO:0006508">
    <property type="term" value="P:proteolysis"/>
    <property type="evidence" value="ECO:0007669"/>
    <property type="project" value="UniProtKB-KW"/>
</dbReference>
<sequence length="515" mass="58835">KPTNDLVKAIIAGYAKDKIIREVQRAIKKRNTLSTNQGVSEKQYKPYFEEKDMVWYQGSTDEYPRIVVPNIVALKHRIIAEVHDSNYGGHPGADRTYLKLRADWYLPLMTPATYENTWTNGTAKNPRVPDERWRSISMDFITDLPETKRGRNSIWVVVDRLTKRAHFIATTKKVSASEVATLFIDNIWRLHGMPQDIVSDRDTKFVSGFWSQVFENVGTKLKMTVAYQAQGDGQTERTNRTLEEYLRCFVSPLQDDWDVHLANAEFAINSAVNSSTKMTPFEADIGYIPHNPLAAVAASSRRGLRGGRRQGIKFTEHQEAVLRQCQDALEETQARMADVYDRGRIEQEFNVGDRVYLSTKNLDTAHTGFPNSRKLGPKWIGPYSVVRTVHKHAYELNLPPGLKLHPVFNTGSLKPYEQPTRLSRPQAVILRDGTVGQIVQAVLKKRQRKGNTQYLIRWVGEAKASWEPLENLHQVTGLIKAFEAKQPKRSSKRRRTEPKDDGVARRTRRQLTAQV</sequence>
<dbReference type="Pfam" id="PF17921">
    <property type="entry name" value="Integrase_H2C2"/>
    <property type="match status" value="1"/>
</dbReference>
<dbReference type="Gene3D" id="1.10.340.70">
    <property type="match status" value="1"/>
</dbReference>
<dbReference type="InterPro" id="IPR000953">
    <property type="entry name" value="Chromo/chromo_shadow_dom"/>
</dbReference>
<evidence type="ECO:0000256" key="10">
    <source>
        <dbReference type="ARBA" id="ARBA00023172"/>
    </source>
</evidence>
<reference evidence="15" key="1">
    <citation type="submission" date="2017-03" db="EMBL/GenBank/DDBJ databases">
        <title>Phytopthora megakarya and P. palmivora, two closely related causual agents of cacao black pod achieved similar genome size and gene model numbers by different mechanisms.</title>
        <authorList>
            <person name="Ali S."/>
            <person name="Shao J."/>
            <person name="Larry D.J."/>
            <person name="Kronmiller B."/>
            <person name="Shen D."/>
            <person name="Strem M.D."/>
            <person name="Melnick R.L."/>
            <person name="Guiltinan M.J."/>
            <person name="Tyler B.M."/>
            <person name="Meinhardt L.W."/>
            <person name="Bailey B.A."/>
        </authorList>
    </citation>
    <scope>NUCLEOTIDE SEQUENCE [LARGE SCALE GENOMIC DNA]</scope>
    <source>
        <strain evidence="15">zdho120</strain>
    </source>
</reference>
<dbReference type="GO" id="GO:0003887">
    <property type="term" value="F:DNA-directed DNA polymerase activity"/>
    <property type="evidence" value="ECO:0007669"/>
    <property type="project" value="UniProtKB-KW"/>
</dbReference>